<keyword evidence="2" id="KW-1185">Reference proteome</keyword>
<dbReference type="EMBL" id="BFEA01000119">
    <property type="protein sequence ID" value="GBG69702.1"/>
    <property type="molecule type" value="Genomic_DNA"/>
</dbReference>
<sequence length="75" mass="8230">MRNDSSKHCRDLKRESRDLGFDRKLVLRACFAGVGGGRSARGAEESRYCEREKEGRKVFQPLSGGGGGDEELVGV</sequence>
<gene>
    <name evidence="1" type="ORF">CBR_g4534</name>
</gene>
<evidence type="ECO:0000313" key="1">
    <source>
        <dbReference type="EMBL" id="GBG69702.1"/>
    </source>
</evidence>
<organism evidence="1 2">
    <name type="scientific">Chara braunii</name>
    <name type="common">Braun's stonewort</name>
    <dbReference type="NCBI Taxonomy" id="69332"/>
    <lineage>
        <taxon>Eukaryota</taxon>
        <taxon>Viridiplantae</taxon>
        <taxon>Streptophyta</taxon>
        <taxon>Charophyceae</taxon>
        <taxon>Charales</taxon>
        <taxon>Characeae</taxon>
        <taxon>Chara</taxon>
    </lineage>
</organism>
<dbReference type="AlphaFoldDB" id="A0A388KI35"/>
<protein>
    <submittedName>
        <fullName evidence="1">Uncharacterized protein</fullName>
    </submittedName>
</protein>
<evidence type="ECO:0000313" key="2">
    <source>
        <dbReference type="Proteomes" id="UP000265515"/>
    </source>
</evidence>
<comment type="caution">
    <text evidence="1">The sequence shown here is derived from an EMBL/GenBank/DDBJ whole genome shotgun (WGS) entry which is preliminary data.</text>
</comment>
<accession>A0A388KI35</accession>
<name>A0A388KI35_CHABU</name>
<reference evidence="1 2" key="1">
    <citation type="journal article" date="2018" name="Cell">
        <title>The Chara Genome: Secondary Complexity and Implications for Plant Terrestrialization.</title>
        <authorList>
            <person name="Nishiyama T."/>
            <person name="Sakayama H."/>
            <person name="Vries J.D."/>
            <person name="Buschmann H."/>
            <person name="Saint-Marcoux D."/>
            <person name="Ullrich K.K."/>
            <person name="Haas F.B."/>
            <person name="Vanderstraeten L."/>
            <person name="Becker D."/>
            <person name="Lang D."/>
            <person name="Vosolsobe S."/>
            <person name="Rombauts S."/>
            <person name="Wilhelmsson P.K.I."/>
            <person name="Janitza P."/>
            <person name="Kern R."/>
            <person name="Heyl A."/>
            <person name="Rumpler F."/>
            <person name="Villalobos L.I.A.C."/>
            <person name="Clay J.M."/>
            <person name="Skokan R."/>
            <person name="Toyoda A."/>
            <person name="Suzuki Y."/>
            <person name="Kagoshima H."/>
            <person name="Schijlen E."/>
            <person name="Tajeshwar N."/>
            <person name="Catarino B."/>
            <person name="Hetherington A.J."/>
            <person name="Saltykova A."/>
            <person name="Bonnot C."/>
            <person name="Breuninger H."/>
            <person name="Symeonidi A."/>
            <person name="Radhakrishnan G.V."/>
            <person name="Van Nieuwerburgh F."/>
            <person name="Deforce D."/>
            <person name="Chang C."/>
            <person name="Karol K.G."/>
            <person name="Hedrich R."/>
            <person name="Ulvskov P."/>
            <person name="Glockner G."/>
            <person name="Delwiche C.F."/>
            <person name="Petrasek J."/>
            <person name="Van de Peer Y."/>
            <person name="Friml J."/>
            <person name="Beilby M."/>
            <person name="Dolan L."/>
            <person name="Kohara Y."/>
            <person name="Sugano S."/>
            <person name="Fujiyama A."/>
            <person name="Delaux P.-M."/>
            <person name="Quint M."/>
            <person name="TheiBen G."/>
            <person name="Hagemann M."/>
            <person name="Harholt J."/>
            <person name="Dunand C."/>
            <person name="Zachgo S."/>
            <person name="Langdale J."/>
            <person name="Maumus F."/>
            <person name="Straeten D.V.D."/>
            <person name="Gould S.B."/>
            <person name="Rensing S.A."/>
        </authorList>
    </citation>
    <scope>NUCLEOTIDE SEQUENCE [LARGE SCALE GENOMIC DNA]</scope>
    <source>
        <strain evidence="1 2">S276</strain>
    </source>
</reference>
<dbReference type="Proteomes" id="UP000265515">
    <property type="component" value="Unassembled WGS sequence"/>
</dbReference>
<dbReference type="Gramene" id="GBG69702">
    <property type="protein sequence ID" value="GBG69702"/>
    <property type="gene ID" value="CBR_g4534"/>
</dbReference>
<proteinExistence type="predicted"/>